<accession>A0A6N3A1U6</accession>
<reference evidence="1" key="1">
    <citation type="submission" date="2019-11" db="EMBL/GenBank/DDBJ databases">
        <authorList>
            <person name="Feng L."/>
        </authorList>
    </citation>
    <scope>NUCLEOTIDE SEQUENCE</scope>
    <source>
        <strain evidence="1">VrattiLFYP33</strain>
    </source>
</reference>
<gene>
    <name evidence="1" type="ORF">VRLFYP33_00586</name>
</gene>
<protein>
    <submittedName>
        <fullName evidence="1">Uncharacterized protein</fullName>
    </submittedName>
</protein>
<dbReference type="EMBL" id="CACRUX010000021">
    <property type="protein sequence ID" value="VYT84188.1"/>
    <property type="molecule type" value="Genomic_DNA"/>
</dbReference>
<sequence>MALAQGSYALLCLDYWYLKASLSLNEFCKERKINPVLRNEAFRMLYRAHAMYSLELTPYPMNSVMHRCDFSNLAEPTLPNNMQALQDGEMPDDRCLVDFKAGMERVFKR</sequence>
<evidence type="ECO:0000313" key="1">
    <source>
        <dbReference type="EMBL" id="VYT84188.1"/>
    </source>
</evidence>
<proteinExistence type="predicted"/>
<dbReference type="AlphaFoldDB" id="A0A6N3A1U6"/>
<organism evidence="1">
    <name type="scientific">Veillonella ratti</name>
    <dbReference type="NCBI Taxonomy" id="103892"/>
    <lineage>
        <taxon>Bacteria</taxon>
        <taxon>Bacillati</taxon>
        <taxon>Bacillota</taxon>
        <taxon>Negativicutes</taxon>
        <taxon>Veillonellales</taxon>
        <taxon>Veillonellaceae</taxon>
        <taxon>Veillonella</taxon>
    </lineage>
</organism>
<name>A0A6N3A1U6_9FIRM</name>